<protein>
    <submittedName>
        <fullName evidence="1">Uncharacterized protein</fullName>
    </submittedName>
</protein>
<accession>A0A7C5YAX9</accession>
<dbReference type="InterPro" id="IPR008571">
    <property type="entry name" value="HerA-like"/>
</dbReference>
<dbReference type="InterPro" id="IPR027417">
    <property type="entry name" value="P-loop_NTPase"/>
</dbReference>
<proteinExistence type="predicted"/>
<sequence>MQITNLVDQRAVVEASERLGHELLQDLPSLARGEAVVVGEVVNIPAIIKVRKRKSWEGGADIDVEQLLDESLKEFAENEKNELEWLDYKERSEPP</sequence>
<dbReference type="Gene3D" id="3.40.50.300">
    <property type="entry name" value="P-loop containing nucleotide triphosphate hydrolases"/>
    <property type="match status" value="1"/>
</dbReference>
<evidence type="ECO:0000313" key="1">
    <source>
        <dbReference type="EMBL" id="HHR40923.1"/>
    </source>
</evidence>
<comment type="caution">
    <text evidence="1">The sequence shown here is derived from an EMBL/GenBank/DDBJ whole genome shotgun (WGS) entry which is preliminary data.</text>
</comment>
<reference evidence="1" key="1">
    <citation type="journal article" date="2020" name="mSystems">
        <title>Genome- and Community-Level Interaction Insights into Carbon Utilization and Element Cycling Functions of Hydrothermarchaeota in Hydrothermal Sediment.</title>
        <authorList>
            <person name="Zhou Z."/>
            <person name="Liu Y."/>
            <person name="Xu W."/>
            <person name="Pan J."/>
            <person name="Luo Z.H."/>
            <person name="Li M."/>
        </authorList>
    </citation>
    <scope>NUCLEOTIDE SEQUENCE [LARGE SCALE GENOMIC DNA]</scope>
    <source>
        <strain evidence="1">SpSt-1084</strain>
    </source>
</reference>
<organism evidence="1">
    <name type="scientific">Caldiarchaeum subterraneum</name>
    <dbReference type="NCBI Taxonomy" id="311458"/>
    <lineage>
        <taxon>Archaea</taxon>
        <taxon>Nitrososphaerota</taxon>
        <taxon>Candidatus Caldarchaeales</taxon>
        <taxon>Candidatus Caldarchaeaceae</taxon>
        <taxon>Candidatus Caldarchaeum</taxon>
    </lineage>
</organism>
<dbReference type="PANTHER" id="PTHR42957">
    <property type="entry name" value="HELICASE MJ1565-RELATED"/>
    <property type="match status" value="1"/>
</dbReference>
<dbReference type="EMBL" id="DRXS01000203">
    <property type="protein sequence ID" value="HHR40923.1"/>
    <property type="molecule type" value="Genomic_DNA"/>
</dbReference>
<gene>
    <name evidence="1" type="ORF">ENM42_03740</name>
</gene>
<dbReference type="AlphaFoldDB" id="A0A7C5YAX9"/>
<name>A0A7C5YAX9_CALS0</name>
<dbReference type="PANTHER" id="PTHR42957:SF1">
    <property type="entry name" value="HELICASE MJ1565-RELATED"/>
    <property type="match status" value="1"/>
</dbReference>